<dbReference type="Gene3D" id="3.40.50.150">
    <property type="entry name" value="Vaccinia Virus protein VP39"/>
    <property type="match status" value="1"/>
</dbReference>
<dbReference type="RefSeq" id="WP_230741860.1">
    <property type="nucleotide sequence ID" value="NZ_PGCK01000006.1"/>
</dbReference>
<dbReference type="EMBL" id="PGCK01000006">
    <property type="protein sequence ID" value="MCD1295021.1"/>
    <property type="molecule type" value="Genomic_DNA"/>
</dbReference>
<protein>
    <submittedName>
        <fullName evidence="6">Site-specific DNA-methyltransferase</fullName>
    </submittedName>
</protein>
<name>A0AAP2RCH9_9EURY</name>
<dbReference type="Pfam" id="PF01555">
    <property type="entry name" value="N6_N4_Mtase"/>
    <property type="match status" value="1"/>
</dbReference>
<dbReference type="PIRSF" id="PIRSF015855">
    <property type="entry name" value="TypeIII_Mtase_mKpnI"/>
    <property type="match status" value="1"/>
</dbReference>
<dbReference type="GO" id="GO:0032259">
    <property type="term" value="P:methylation"/>
    <property type="evidence" value="ECO:0007669"/>
    <property type="project" value="UniProtKB-KW"/>
</dbReference>
<keyword evidence="7" id="KW-1185">Reference proteome</keyword>
<gene>
    <name evidence="6" type="ORF">CUJ83_08430</name>
</gene>
<dbReference type="SUPFAM" id="SSF53335">
    <property type="entry name" value="S-adenosyl-L-methionine-dependent methyltransferases"/>
    <property type="match status" value="1"/>
</dbReference>
<sequence>MVGAHVDNIKVEKINVSSNKIDCEKIRALKSIFPEVFSEGKIDFEKLKTMLGEFVNSNRERYYFTWAGKNESTSLMQTPSINTLKVCESESVDFNKTNNIFIEGDNLEVLKLLYKSYFGMVKVIYIDPPYNTGSDFIYEDNYKDPLGSYLVYTGQKDSMGNALTSKPEKNGRYHSSWLSMMYPRLFLARQLLTEDGVIFVSIDDHEVHNLRMIMNEIYGEENFIASIVWQKKASPQNDATYLSDTHDYILVYARKAKETKNDPNGWDMQLLPRTAKQDALYKNPDNDPRGDWASGGLDVKTYSESYDYPITTPSGRIVYPPKGYCWRVSKERFQELVADNRIWFGEKGDNVPRIKRFLSEVRQGIVPTTWWRRDDCGDNQEAKQELKSLMPDVDIIFDTPKPVRLIKRILEIATVKDENNLVMDFFAGSCTTAHAVLELNQNDGGNRRFIMVQLPEPTNNNKFPTISEISKERLMCVIKKLNESDAQTSLESFNKNEDRGFKVFKLSKSNFRQWQPLSNDVNAEKYIKQMELFNDPIIDGSRNEDVIYEVALKEGYDLNLKIEKITGVNALVWKVKDVEKNQYFYICLEENIDFNIIKLLNLEANDLFICRSIALNDTASANLALQCRLKLI</sequence>
<dbReference type="GO" id="GO:0008170">
    <property type="term" value="F:N-methyltransferase activity"/>
    <property type="evidence" value="ECO:0007669"/>
    <property type="project" value="InterPro"/>
</dbReference>
<evidence type="ECO:0000256" key="4">
    <source>
        <dbReference type="ARBA" id="ARBA00022691"/>
    </source>
</evidence>
<evidence type="ECO:0000313" key="6">
    <source>
        <dbReference type="EMBL" id="MCD1295021.1"/>
    </source>
</evidence>
<organism evidence="6 7">
    <name type="scientific">Methanooceanicella nereidis</name>
    <dbReference type="NCBI Taxonomy" id="2052831"/>
    <lineage>
        <taxon>Archaea</taxon>
        <taxon>Methanobacteriati</taxon>
        <taxon>Methanobacteriota</taxon>
        <taxon>Stenosarchaea group</taxon>
        <taxon>Methanomicrobia</taxon>
        <taxon>Methanocellales</taxon>
        <taxon>Methanocellaceae</taxon>
        <taxon>Methanooceanicella</taxon>
    </lineage>
</organism>
<dbReference type="InterPro" id="IPR002052">
    <property type="entry name" value="DNA_methylase_N6_adenine_CS"/>
</dbReference>
<dbReference type="PROSITE" id="PS00092">
    <property type="entry name" value="N6_MTASE"/>
    <property type="match status" value="1"/>
</dbReference>
<keyword evidence="2" id="KW-0489">Methyltransferase</keyword>
<evidence type="ECO:0000256" key="3">
    <source>
        <dbReference type="ARBA" id="ARBA00022679"/>
    </source>
</evidence>
<comment type="caution">
    <text evidence="6">The sequence shown here is derived from an EMBL/GenBank/DDBJ whole genome shotgun (WGS) entry which is preliminary data.</text>
</comment>
<evidence type="ECO:0000256" key="1">
    <source>
        <dbReference type="ARBA" id="ARBA00006594"/>
    </source>
</evidence>
<reference evidence="6 7" key="1">
    <citation type="submission" date="2017-11" db="EMBL/GenBank/DDBJ databases">
        <title>Isolation and Characterization of Family Methanocellaceae Species from Potential Methane Hydrate Area Offshore Southwestern Taiwan.</title>
        <authorList>
            <person name="Zhang W.-L."/>
            <person name="Chen W.-C."/>
            <person name="Lai M.-C."/>
            <person name="Chen S.-C."/>
        </authorList>
    </citation>
    <scope>NUCLEOTIDE SEQUENCE [LARGE SCALE GENOMIC DNA]</scope>
    <source>
        <strain evidence="6 7">CWC-04</strain>
    </source>
</reference>
<keyword evidence="3" id="KW-0808">Transferase</keyword>
<dbReference type="AlphaFoldDB" id="A0AAP2RCH9"/>
<dbReference type="PRINTS" id="PR00506">
    <property type="entry name" value="D21N6MTFRASE"/>
</dbReference>
<dbReference type="InterPro" id="IPR002941">
    <property type="entry name" value="DNA_methylase_N4/N6"/>
</dbReference>
<evidence type="ECO:0000256" key="2">
    <source>
        <dbReference type="ARBA" id="ARBA00022603"/>
    </source>
</evidence>
<evidence type="ECO:0000259" key="5">
    <source>
        <dbReference type="Pfam" id="PF01555"/>
    </source>
</evidence>
<dbReference type="InterPro" id="IPR029063">
    <property type="entry name" value="SAM-dependent_MTases_sf"/>
</dbReference>
<dbReference type="InterPro" id="IPR002295">
    <property type="entry name" value="N4/N6-MTase_EcoPI_Mod-like"/>
</dbReference>
<comment type="similarity">
    <text evidence="1">Belongs to the N(4)/N(6)-methyltransferase family.</text>
</comment>
<dbReference type="Proteomes" id="UP001320159">
    <property type="component" value="Unassembled WGS sequence"/>
</dbReference>
<evidence type="ECO:0000313" key="7">
    <source>
        <dbReference type="Proteomes" id="UP001320159"/>
    </source>
</evidence>
<accession>A0AAP2RCH9</accession>
<keyword evidence="4" id="KW-0949">S-adenosyl-L-methionine</keyword>
<feature type="domain" description="DNA methylase N-4/N-6" evidence="5">
    <location>
        <begin position="121"/>
        <end position="450"/>
    </location>
</feature>
<proteinExistence type="inferred from homology"/>
<dbReference type="GO" id="GO:0003677">
    <property type="term" value="F:DNA binding"/>
    <property type="evidence" value="ECO:0007669"/>
    <property type="project" value="InterPro"/>
</dbReference>